<dbReference type="InterPro" id="IPR036041">
    <property type="entry name" value="Ribosome-inact_prot_sf"/>
</dbReference>
<sequence>MSEDDTFVNFRQKNAGVKTYKRMIKFLRDRYATRPGGDGDVKFFRVAVITDNRREIGLYFEKSSLYLRGWTVGGQEPATAFMAAWDNEEWARIQGGDRGPIQALPAGGAGYLGPPPGGYISLRYSDNDNAKKPRLSRAEFFTAADKLYDYLADGAWRTAPEPKRAEVQGKLHLLAKMTSEMARFDPYHQLFAAQWNCGVDQNMRPSPSTHWTVMPRFDVAHLKWQKFSKKAVETESNSEAFELGGIKVTKEMAEEVLGKDGARC</sequence>
<dbReference type="InterPro" id="IPR016138">
    <property type="entry name" value="Ribosome_inactivat_prot_sub1"/>
</dbReference>
<reference evidence="1" key="1">
    <citation type="submission" date="2020-11" db="EMBL/GenBank/DDBJ databases">
        <title>Nocardia NEAU-351.nov., a novel actinomycete isolated from the cow dung.</title>
        <authorList>
            <person name="Zhang X."/>
        </authorList>
    </citation>
    <scope>NUCLEOTIDE SEQUENCE</scope>
    <source>
        <strain evidence="1">NEAU-351</strain>
    </source>
</reference>
<name>A0A931IGS1_9NOCA</name>
<dbReference type="Gene3D" id="3.40.420.10">
    <property type="entry name" value="Ricin (A subunit), domain 1"/>
    <property type="match status" value="1"/>
</dbReference>
<dbReference type="SUPFAM" id="SSF56371">
    <property type="entry name" value="Ribosome inactivating proteins (RIP)"/>
    <property type="match status" value="1"/>
</dbReference>
<dbReference type="AlphaFoldDB" id="A0A931IGS1"/>
<dbReference type="InterPro" id="IPR001574">
    <property type="entry name" value="Ribosome_inactivat_prot"/>
</dbReference>
<comment type="caution">
    <text evidence="1">The sequence shown here is derived from an EMBL/GenBank/DDBJ whole genome shotgun (WGS) entry which is preliminary data.</text>
</comment>
<organism evidence="1 2">
    <name type="scientific">Nocardia bovistercoris</name>
    <dbReference type="NCBI Taxonomy" id="2785916"/>
    <lineage>
        <taxon>Bacteria</taxon>
        <taxon>Bacillati</taxon>
        <taxon>Actinomycetota</taxon>
        <taxon>Actinomycetes</taxon>
        <taxon>Mycobacteriales</taxon>
        <taxon>Nocardiaceae</taxon>
        <taxon>Nocardia</taxon>
    </lineage>
</organism>
<proteinExistence type="predicted"/>
<dbReference type="GO" id="GO:0017148">
    <property type="term" value="P:negative regulation of translation"/>
    <property type="evidence" value="ECO:0007669"/>
    <property type="project" value="InterPro"/>
</dbReference>
<dbReference type="GO" id="GO:0030598">
    <property type="term" value="F:rRNA N-glycosylase activity"/>
    <property type="evidence" value="ECO:0007669"/>
    <property type="project" value="InterPro"/>
</dbReference>
<protein>
    <submittedName>
        <fullName evidence="1">Uncharacterized protein</fullName>
    </submittedName>
</protein>
<dbReference type="EMBL" id="JADMLG010000011">
    <property type="protein sequence ID" value="MBH0779470.1"/>
    <property type="molecule type" value="Genomic_DNA"/>
</dbReference>
<dbReference type="Proteomes" id="UP000655751">
    <property type="component" value="Unassembled WGS sequence"/>
</dbReference>
<dbReference type="RefSeq" id="WP_196151787.1">
    <property type="nucleotide sequence ID" value="NZ_JADMLG010000011.1"/>
</dbReference>
<keyword evidence="2" id="KW-1185">Reference proteome</keyword>
<evidence type="ECO:0000313" key="1">
    <source>
        <dbReference type="EMBL" id="MBH0779470.1"/>
    </source>
</evidence>
<accession>A0A931IGS1</accession>
<gene>
    <name evidence="1" type="ORF">IT779_24690</name>
</gene>
<evidence type="ECO:0000313" key="2">
    <source>
        <dbReference type="Proteomes" id="UP000655751"/>
    </source>
</evidence>
<dbReference type="Pfam" id="PF00161">
    <property type="entry name" value="RIP"/>
    <property type="match status" value="1"/>
</dbReference>